<gene>
    <name evidence="7" type="ORF">AAFH96_05995</name>
</gene>
<organism evidence="7 8">
    <name type="scientific">Polymorphospora lycopeni</name>
    <dbReference type="NCBI Taxonomy" id="3140240"/>
    <lineage>
        <taxon>Bacteria</taxon>
        <taxon>Bacillati</taxon>
        <taxon>Actinomycetota</taxon>
        <taxon>Actinomycetes</taxon>
        <taxon>Micromonosporales</taxon>
        <taxon>Micromonosporaceae</taxon>
        <taxon>Polymorphospora</taxon>
    </lineage>
</organism>
<dbReference type="SUPFAM" id="SSF52540">
    <property type="entry name" value="P-loop containing nucleoside triphosphate hydrolases"/>
    <property type="match status" value="1"/>
</dbReference>
<evidence type="ECO:0000256" key="4">
    <source>
        <dbReference type="SAM" id="MobiDB-lite"/>
    </source>
</evidence>
<dbReference type="InterPro" id="IPR050206">
    <property type="entry name" value="FtsK/SpoIIIE/SftA"/>
</dbReference>
<evidence type="ECO:0000313" key="7">
    <source>
        <dbReference type="EMBL" id="MFB6392657.1"/>
    </source>
</evidence>
<dbReference type="PANTHER" id="PTHR22683">
    <property type="entry name" value="SPORULATION PROTEIN RELATED"/>
    <property type="match status" value="1"/>
</dbReference>
<reference evidence="7 8" key="1">
    <citation type="submission" date="2024-04" db="EMBL/GenBank/DDBJ databases">
        <title>Polymorphospora sp. isolated from Baiyangdian Lake in Xiong'an New Area.</title>
        <authorList>
            <person name="Zhang X."/>
            <person name="Liu J."/>
        </authorList>
    </citation>
    <scope>NUCLEOTIDE SEQUENCE [LARGE SCALE GENOMIC DNA]</scope>
    <source>
        <strain evidence="7 8">2-325</strain>
    </source>
</reference>
<evidence type="ECO:0000256" key="3">
    <source>
        <dbReference type="PROSITE-ProRule" id="PRU00289"/>
    </source>
</evidence>
<evidence type="ECO:0000256" key="2">
    <source>
        <dbReference type="ARBA" id="ARBA00022840"/>
    </source>
</evidence>
<keyword evidence="5" id="KW-0472">Membrane</keyword>
<dbReference type="RefSeq" id="WP_375733372.1">
    <property type="nucleotide sequence ID" value="NZ_JBCGDC010000011.1"/>
</dbReference>
<proteinExistence type="predicted"/>
<evidence type="ECO:0000256" key="1">
    <source>
        <dbReference type="ARBA" id="ARBA00022741"/>
    </source>
</evidence>
<feature type="region of interest" description="Disordered" evidence="4">
    <location>
        <begin position="595"/>
        <end position="634"/>
    </location>
</feature>
<dbReference type="Proteomes" id="UP001582793">
    <property type="component" value="Unassembled WGS sequence"/>
</dbReference>
<dbReference type="Gene3D" id="3.40.50.300">
    <property type="entry name" value="P-loop containing nucleotide triphosphate hydrolases"/>
    <property type="match status" value="1"/>
</dbReference>
<evidence type="ECO:0000259" key="6">
    <source>
        <dbReference type="PROSITE" id="PS50901"/>
    </source>
</evidence>
<sequence>MKTTKKTSSRTAQQQVQPLTWLGRPWRNRAWLHPLFGSGAVYAAGQLLHATEALDSQHWLLRGAAAVALPAIGGMAGLVSAAGDRFSEAARGFLISAGAGAGVWLSAAMLTSPYSQMTGLSAAAGALLAFCAYPAVRSAQLEWEQHYRAVRAKPIPAQITAAPAEPPKDPEAAKWEKLLAKAGAPGLTFRERIETRSGFSLLMRLPENGKLTYARLATYAENIEISASLPTGAVTFERATTDQGRALAREVWIHVDVEDVLSQRIDMPDEHTPLSINNAFPIGKYADGETIYLKLREIAALIVGVRGRGKTNLLNVIIHQLSRCTDVTLWMIDLKGGRAVKPWLRPWLEGKVKRPVLDWVATDRIEAHRMLAGARGLIDQRGQTGAGGSKIKPTRELPAVIVIADEVAAVVGARSGPKSVRDGEGETSAVLAGILTGCIQLGRSEAVDFILATQRSTVTMTGNGDLKSQCELRIGLGVTNPQDARSVFEGNSVAARLLAKLKDQATRGAVLIQDGDGGRITPGKSFYMGDDDEQRTVTRAAELHADFPAPLDQRGQVAVDAAVRKLGGDAGYFDRWSEERAGHLYSDDIPTLDETPPAPTPAATSVAPTSAIPTTGGARFFPRSSEKTPKPPSVDEEWAKIVAEYESSTAPESDYDTADPENVDRSARMVQIIDEAGDQGATASEVMAIMRAEGTLWKTRTTIYDALKKAIADGLVVRTGSDRRGRYYTPRHHG</sequence>
<feature type="binding site" evidence="3">
    <location>
        <begin position="304"/>
        <end position="311"/>
    </location>
    <ligand>
        <name>ATP</name>
        <dbReference type="ChEBI" id="CHEBI:30616"/>
    </ligand>
</feature>
<comment type="caution">
    <text evidence="7">The sequence shown here is derived from an EMBL/GenBank/DDBJ whole genome shotgun (WGS) entry which is preliminary data.</text>
</comment>
<dbReference type="PROSITE" id="PS50901">
    <property type="entry name" value="FTSK"/>
    <property type="match status" value="1"/>
</dbReference>
<keyword evidence="8" id="KW-1185">Reference proteome</keyword>
<keyword evidence="5" id="KW-1133">Transmembrane helix</keyword>
<dbReference type="InterPro" id="IPR027417">
    <property type="entry name" value="P-loop_NTPase"/>
</dbReference>
<keyword evidence="2 3" id="KW-0067">ATP-binding</keyword>
<dbReference type="InterPro" id="IPR002543">
    <property type="entry name" value="FtsK_dom"/>
</dbReference>
<accession>A0ABV5CL30</accession>
<dbReference type="PANTHER" id="PTHR22683:SF1">
    <property type="entry name" value="TYPE VII SECRETION SYSTEM PROTEIN ESSC"/>
    <property type="match status" value="1"/>
</dbReference>
<feature type="transmembrane region" description="Helical" evidence="5">
    <location>
        <begin position="60"/>
        <end position="81"/>
    </location>
</feature>
<keyword evidence="1 3" id="KW-0547">Nucleotide-binding</keyword>
<evidence type="ECO:0000256" key="5">
    <source>
        <dbReference type="SAM" id="Phobius"/>
    </source>
</evidence>
<protein>
    <recommendedName>
        <fullName evidence="6">FtsK domain-containing protein</fullName>
    </recommendedName>
</protein>
<dbReference type="EMBL" id="JBCGDC010000011">
    <property type="protein sequence ID" value="MFB6392657.1"/>
    <property type="molecule type" value="Genomic_DNA"/>
</dbReference>
<name>A0ABV5CL30_9ACTN</name>
<feature type="domain" description="FtsK" evidence="6">
    <location>
        <begin position="288"/>
        <end position="485"/>
    </location>
</feature>
<evidence type="ECO:0000313" key="8">
    <source>
        <dbReference type="Proteomes" id="UP001582793"/>
    </source>
</evidence>
<feature type="compositionally biased region" description="Low complexity" evidence="4">
    <location>
        <begin position="601"/>
        <end position="615"/>
    </location>
</feature>
<keyword evidence="5" id="KW-0812">Transmembrane</keyword>
<feature type="transmembrane region" description="Helical" evidence="5">
    <location>
        <begin position="30"/>
        <end position="48"/>
    </location>
</feature>
<feature type="transmembrane region" description="Helical" evidence="5">
    <location>
        <begin position="93"/>
        <end position="111"/>
    </location>
</feature>